<proteinExistence type="predicted"/>
<dbReference type="VEuPathDB" id="TriTrypDB:ECC02_001005"/>
<sequence length="363" mass="40680">MYANTVICKYIYLHICLSFSLSLSFFLSFFFFFFFVCVCIFPIMFYFLCSPASIFLVFFSPFPPPTSSSSFRSCMKYLLVFESLCQRGDEKVRCIFFLLLITVTRTFFPAVVSFFFSPLLSAVTHEMPLDEGEALLRAVHQVRKACSDMSSATAELGTARDAMAREKLRKSRLLVTQCEEKAGGILAAGIDAELSALRGQYNAVRADFDRVNREAIRREKQTWRPLFQNDAVEGNGRGDASVSPAAQNSGRVQEIRAIDMSGLCTEEALQREKLLGVREIESNMMDLRSMYQEFHDLVHHQQSNLDSMTGNVSVAKSSVEGGARELSQASRRQKCGRKLLCTVAIILFIVIIGVVVVVLVAKS</sequence>
<feature type="transmembrane region" description="Helical" evidence="1">
    <location>
        <begin position="339"/>
        <end position="361"/>
    </location>
</feature>
<keyword evidence="1" id="KW-1133">Transmembrane helix</keyword>
<dbReference type="Pfam" id="PF05739">
    <property type="entry name" value="SNARE"/>
    <property type="match status" value="1"/>
</dbReference>
<keyword evidence="1" id="KW-0812">Transmembrane</keyword>
<dbReference type="InterPro" id="IPR045242">
    <property type="entry name" value="Syntaxin"/>
</dbReference>
<comment type="caution">
    <text evidence="3">The sequence shown here is derived from an EMBL/GenBank/DDBJ whole genome shotgun (WGS) entry which is preliminary data.</text>
</comment>
<reference evidence="3 4" key="1">
    <citation type="journal article" date="2019" name="Genome Biol. Evol.">
        <title>Nanopore Sequencing Significantly Improves Genome Assembly of the Protozoan Parasite Trypanosoma cruzi.</title>
        <authorList>
            <person name="Diaz-Viraque F."/>
            <person name="Pita S."/>
            <person name="Greif G."/>
            <person name="de Souza R.C.M."/>
            <person name="Iraola G."/>
            <person name="Robello C."/>
        </authorList>
    </citation>
    <scope>NUCLEOTIDE SEQUENCE [LARGE SCALE GENOMIC DNA]</scope>
    <source>
        <strain evidence="3 4">Berenice</strain>
    </source>
</reference>
<dbReference type="PROSITE" id="PS50192">
    <property type="entry name" value="T_SNARE"/>
    <property type="match status" value="1"/>
</dbReference>
<dbReference type="GO" id="GO:0006906">
    <property type="term" value="P:vesicle fusion"/>
    <property type="evidence" value="ECO:0007669"/>
    <property type="project" value="TreeGrafter"/>
</dbReference>
<dbReference type="PANTHER" id="PTHR19957:SF38">
    <property type="entry name" value="LD27581P"/>
    <property type="match status" value="1"/>
</dbReference>
<evidence type="ECO:0000256" key="1">
    <source>
        <dbReference type="SAM" id="Phobius"/>
    </source>
</evidence>
<dbReference type="GO" id="GO:0012505">
    <property type="term" value="C:endomembrane system"/>
    <property type="evidence" value="ECO:0007669"/>
    <property type="project" value="TreeGrafter"/>
</dbReference>
<gene>
    <name evidence="3" type="ORF">ECC02_001005</name>
</gene>
<dbReference type="GO" id="GO:0005484">
    <property type="term" value="F:SNAP receptor activity"/>
    <property type="evidence" value="ECO:0007669"/>
    <property type="project" value="TreeGrafter"/>
</dbReference>
<dbReference type="EMBL" id="JABDHM010000005">
    <property type="protein sequence ID" value="KAF5225689.1"/>
    <property type="molecule type" value="Genomic_DNA"/>
</dbReference>
<dbReference type="SUPFAM" id="SSF58038">
    <property type="entry name" value="SNARE fusion complex"/>
    <property type="match status" value="1"/>
</dbReference>
<organism evidence="3 4">
    <name type="scientific">Trypanosoma cruzi</name>
    <dbReference type="NCBI Taxonomy" id="5693"/>
    <lineage>
        <taxon>Eukaryota</taxon>
        <taxon>Discoba</taxon>
        <taxon>Euglenozoa</taxon>
        <taxon>Kinetoplastea</taxon>
        <taxon>Metakinetoplastina</taxon>
        <taxon>Trypanosomatida</taxon>
        <taxon>Trypanosomatidae</taxon>
        <taxon>Trypanosoma</taxon>
        <taxon>Schizotrypanum</taxon>
    </lineage>
</organism>
<keyword evidence="1" id="KW-0472">Membrane</keyword>
<dbReference type="InterPro" id="IPR000727">
    <property type="entry name" value="T_SNARE_dom"/>
</dbReference>
<evidence type="ECO:0000313" key="3">
    <source>
        <dbReference type="EMBL" id="KAF5225689.1"/>
    </source>
</evidence>
<feature type="transmembrane region" description="Helical" evidence="1">
    <location>
        <begin position="43"/>
        <end position="62"/>
    </location>
</feature>
<dbReference type="PANTHER" id="PTHR19957">
    <property type="entry name" value="SYNTAXIN"/>
    <property type="match status" value="1"/>
</dbReference>
<protein>
    <recommendedName>
        <fullName evidence="2">t-SNARE coiled-coil homology domain-containing protein</fullName>
    </recommendedName>
</protein>
<feature type="transmembrane region" description="Helical" evidence="1">
    <location>
        <begin position="12"/>
        <end position="36"/>
    </location>
</feature>
<dbReference type="GO" id="GO:0000149">
    <property type="term" value="F:SNARE binding"/>
    <property type="evidence" value="ECO:0007669"/>
    <property type="project" value="TreeGrafter"/>
</dbReference>
<feature type="transmembrane region" description="Helical" evidence="1">
    <location>
        <begin position="95"/>
        <end position="117"/>
    </location>
</feature>
<name>A0A7J6YGH4_TRYCR</name>
<dbReference type="Gene3D" id="1.20.5.110">
    <property type="match status" value="1"/>
</dbReference>
<accession>A0A7J6YGH4</accession>
<dbReference type="GO" id="GO:0031201">
    <property type="term" value="C:SNARE complex"/>
    <property type="evidence" value="ECO:0007669"/>
    <property type="project" value="TreeGrafter"/>
</dbReference>
<dbReference type="GO" id="GO:0006886">
    <property type="term" value="P:intracellular protein transport"/>
    <property type="evidence" value="ECO:0007669"/>
    <property type="project" value="TreeGrafter"/>
</dbReference>
<evidence type="ECO:0000313" key="4">
    <source>
        <dbReference type="Proteomes" id="UP000583944"/>
    </source>
</evidence>
<dbReference type="GO" id="GO:0048278">
    <property type="term" value="P:vesicle docking"/>
    <property type="evidence" value="ECO:0007669"/>
    <property type="project" value="TreeGrafter"/>
</dbReference>
<feature type="domain" description="T-SNARE coiled-coil homology" evidence="2">
    <location>
        <begin position="267"/>
        <end position="329"/>
    </location>
</feature>
<evidence type="ECO:0000259" key="2">
    <source>
        <dbReference type="PROSITE" id="PS50192"/>
    </source>
</evidence>
<dbReference type="AlphaFoldDB" id="A0A7J6YGH4"/>
<dbReference type="Proteomes" id="UP000583944">
    <property type="component" value="Unassembled WGS sequence"/>
</dbReference>
<dbReference type="CDD" id="cd15840">
    <property type="entry name" value="SNARE_Qa"/>
    <property type="match status" value="1"/>
</dbReference>
<dbReference type="VEuPathDB" id="TriTrypDB:BCY84_18608"/>